<dbReference type="Proteomes" id="UP000481700">
    <property type="component" value="Unassembled WGS sequence"/>
</dbReference>
<dbReference type="AlphaFoldDB" id="A0A6L3II39"/>
<dbReference type="EMBL" id="VVZV01000405">
    <property type="protein sequence ID" value="KAA5299183.1"/>
    <property type="molecule type" value="Genomic_DNA"/>
</dbReference>
<gene>
    <name evidence="2" type="ORF">F2Z07_28175</name>
</gene>
<dbReference type="Pfam" id="PF13351">
    <property type="entry name" value="DUF4099"/>
    <property type="match status" value="1"/>
</dbReference>
<reference evidence="2 3" key="1">
    <citation type="journal article" date="2019" name="Nat. Med.">
        <title>A library of human gut bacterial isolates paired with longitudinal multiomics data enables mechanistic microbiome research.</title>
        <authorList>
            <person name="Poyet M."/>
            <person name="Groussin M."/>
            <person name="Gibbons S.M."/>
            <person name="Avila-Pacheco J."/>
            <person name="Jiang X."/>
            <person name="Kearney S.M."/>
            <person name="Perrotta A.R."/>
            <person name="Berdy B."/>
            <person name="Zhao S."/>
            <person name="Lieberman T.D."/>
            <person name="Swanson P.K."/>
            <person name="Smith M."/>
            <person name="Roesemann S."/>
            <person name="Alexander J.E."/>
            <person name="Rich S.A."/>
            <person name="Livny J."/>
            <person name="Vlamakis H."/>
            <person name="Clish C."/>
            <person name="Bullock K."/>
            <person name="Deik A."/>
            <person name="Scott J."/>
            <person name="Pierce K.A."/>
            <person name="Xavier R.J."/>
            <person name="Alm E.J."/>
        </authorList>
    </citation>
    <scope>NUCLEOTIDE SEQUENCE [LARGE SCALE GENOMIC DNA]</scope>
    <source>
        <strain evidence="2 3">BIOML-A25</strain>
    </source>
</reference>
<protein>
    <submittedName>
        <fullName evidence="2">DUF4099 domain-containing protein</fullName>
    </submittedName>
</protein>
<feature type="domain" description="DUF4099" evidence="1">
    <location>
        <begin position="7"/>
        <end position="82"/>
    </location>
</feature>
<comment type="caution">
    <text evidence="2">The sequence shown here is derived from an EMBL/GenBank/DDBJ whole genome shotgun (WGS) entry which is preliminary data.</text>
</comment>
<name>A0A6L3II39_9BACT</name>
<organism evidence="2 3">
    <name type="scientific">Phocaeicola dorei</name>
    <dbReference type="NCBI Taxonomy" id="357276"/>
    <lineage>
        <taxon>Bacteria</taxon>
        <taxon>Pseudomonadati</taxon>
        <taxon>Bacteroidota</taxon>
        <taxon>Bacteroidia</taxon>
        <taxon>Bacteroidales</taxon>
        <taxon>Bacteroidaceae</taxon>
        <taxon>Phocaeicola</taxon>
    </lineage>
</organism>
<evidence type="ECO:0000313" key="2">
    <source>
        <dbReference type="EMBL" id="KAA5299183.1"/>
    </source>
</evidence>
<dbReference type="InterPro" id="IPR025343">
    <property type="entry name" value="DUF4099"/>
</dbReference>
<accession>A0A6L3II39</accession>
<sequence>MNYQHKFKEEEIPYGILKKFGLTREMIGELPQSVLQQVCDGYRSPVLPIHITDEGGNIIQGRTRFALVRTETREADILFYPVLAQSRLEQFSEANCQKLEAGKAVMATMTDADGRQVQAFHQIDEGTGQILSVPTPVIGRNLQYFCDYFELSNAELNCLQNGEPLTLVDEGSMLTLGIDLHDPTGIRIGIGDERQWREQNKKGLKKYNFGCFGCWVMDEQGNLDYVEEKEYSEEMWEEERGRQIENEELRMMNEKLGTERFYPEETLVEKVQSGVFGWLGYVTHHSKAWKQEYERYCRLRELPMNDGTAEKFLQMKQEELEDAIANGDA</sequence>
<evidence type="ECO:0000313" key="3">
    <source>
        <dbReference type="Proteomes" id="UP000481700"/>
    </source>
</evidence>
<evidence type="ECO:0000259" key="1">
    <source>
        <dbReference type="Pfam" id="PF13351"/>
    </source>
</evidence>
<proteinExistence type="predicted"/>